<dbReference type="OrthoDB" id="4753014at2"/>
<accession>A0A1X1Z1W6</accession>
<organism evidence="1 2">
    <name type="scientific">Mycobacterium palustre</name>
    <dbReference type="NCBI Taxonomy" id="153971"/>
    <lineage>
        <taxon>Bacteria</taxon>
        <taxon>Bacillati</taxon>
        <taxon>Actinomycetota</taxon>
        <taxon>Actinomycetes</taxon>
        <taxon>Mycobacteriales</taxon>
        <taxon>Mycobacteriaceae</taxon>
        <taxon>Mycobacterium</taxon>
        <taxon>Mycobacterium simiae complex</taxon>
    </lineage>
</organism>
<sequence length="98" mass="9914">MQLLRVDAAGLQGMAGRWAVSVNELTRTEVSTGPGFSCQASAAAVTAAHTEVSGFTAALATRVETHATHVGEADVGYRANEADAANAMAALTPRVTGA</sequence>
<dbReference type="STRING" id="153971.AWC19_21230"/>
<name>A0A1X1Z1W6_9MYCO</name>
<evidence type="ECO:0000313" key="2">
    <source>
        <dbReference type="Proteomes" id="UP000193529"/>
    </source>
</evidence>
<dbReference type="AlphaFoldDB" id="A0A1X1Z1W6"/>
<evidence type="ECO:0000313" key="1">
    <source>
        <dbReference type="EMBL" id="ORW17221.1"/>
    </source>
</evidence>
<comment type="caution">
    <text evidence="1">The sequence shown here is derived from an EMBL/GenBank/DDBJ whole genome shotgun (WGS) entry which is preliminary data.</text>
</comment>
<dbReference type="EMBL" id="LQPJ01000147">
    <property type="protein sequence ID" value="ORW17221.1"/>
    <property type="molecule type" value="Genomic_DNA"/>
</dbReference>
<proteinExistence type="predicted"/>
<dbReference type="Proteomes" id="UP000193529">
    <property type="component" value="Unassembled WGS sequence"/>
</dbReference>
<keyword evidence="2" id="KW-1185">Reference proteome</keyword>
<reference evidence="1 2" key="1">
    <citation type="submission" date="2016-01" db="EMBL/GenBank/DDBJ databases">
        <title>The new phylogeny of the genus Mycobacterium.</title>
        <authorList>
            <person name="Tarcisio F."/>
            <person name="Conor M."/>
            <person name="Antonella G."/>
            <person name="Elisabetta G."/>
            <person name="Giulia F.S."/>
            <person name="Sara T."/>
            <person name="Anna F."/>
            <person name="Clotilde B."/>
            <person name="Roberto B."/>
            <person name="Veronica D.S."/>
            <person name="Fabio R."/>
            <person name="Monica P."/>
            <person name="Olivier J."/>
            <person name="Enrico T."/>
            <person name="Nicola S."/>
        </authorList>
    </citation>
    <scope>NUCLEOTIDE SEQUENCE [LARGE SCALE GENOMIC DNA]</scope>
    <source>
        <strain evidence="1 2">DSM 44572</strain>
    </source>
</reference>
<gene>
    <name evidence="1" type="ORF">AWC19_21230</name>
</gene>
<dbReference type="RefSeq" id="WP_085081090.1">
    <property type="nucleotide sequence ID" value="NZ_JACKRZ010000335.1"/>
</dbReference>
<protein>
    <submittedName>
        <fullName evidence="1">Uncharacterized protein</fullName>
    </submittedName>
</protein>